<keyword evidence="6" id="KW-1185">Reference proteome</keyword>
<proteinExistence type="predicted"/>
<evidence type="ECO:0000313" key="5">
    <source>
        <dbReference type="EMBL" id="KAJ6222073.1"/>
    </source>
</evidence>
<dbReference type="GO" id="GO:0010792">
    <property type="term" value="P:DNA double-strand break processing involved in repair via single-strand annealing"/>
    <property type="evidence" value="ECO:0007669"/>
    <property type="project" value="TreeGrafter"/>
</dbReference>
<keyword evidence="2" id="KW-0863">Zinc-finger</keyword>
<dbReference type="PROSITE" id="PS50157">
    <property type="entry name" value="ZINC_FINGER_C2H2_2"/>
    <property type="match status" value="1"/>
</dbReference>
<feature type="compositionally biased region" description="Low complexity" evidence="3">
    <location>
        <begin position="116"/>
        <end position="127"/>
    </location>
</feature>
<dbReference type="Proteomes" id="UP001142055">
    <property type="component" value="Chromosome 1"/>
</dbReference>
<evidence type="ECO:0000256" key="3">
    <source>
        <dbReference type="SAM" id="MobiDB-lite"/>
    </source>
</evidence>
<feature type="compositionally biased region" description="Polar residues" evidence="3">
    <location>
        <begin position="322"/>
        <end position="349"/>
    </location>
</feature>
<organism evidence="5 6">
    <name type="scientific">Blomia tropicalis</name>
    <name type="common">Mite</name>
    <dbReference type="NCBI Taxonomy" id="40697"/>
    <lineage>
        <taxon>Eukaryota</taxon>
        <taxon>Metazoa</taxon>
        <taxon>Ecdysozoa</taxon>
        <taxon>Arthropoda</taxon>
        <taxon>Chelicerata</taxon>
        <taxon>Arachnida</taxon>
        <taxon>Acari</taxon>
        <taxon>Acariformes</taxon>
        <taxon>Sarcoptiformes</taxon>
        <taxon>Astigmata</taxon>
        <taxon>Glycyphagoidea</taxon>
        <taxon>Echimyopodidae</taxon>
        <taxon>Blomia</taxon>
    </lineage>
</organism>
<name>A0A9Q0MB94_BLOTA</name>
<dbReference type="GO" id="GO:0061630">
    <property type="term" value="F:ubiquitin protein ligase activity"/>
    <property type="evidence" value="ECO:0007669"/>
    <property type="project" value="TreeGrafter"/>
</dbReference>
<evidence type="ECO:0000256" key="2">
    <source>
        <dbReference type="PROSITE-ProRule" id="PRU00042"/>
    </source>
</evidence>
<sequence length="477" mass="52227">MQCILTRNDLDLYFAGELIDQPHSFTCPYCGKLGFTDTSLYEHVNTSHNVSSTEVVCPICATLPGGEPNQITDDFLAHLNVEHRNNRELISFFPHIVRIRSRHHVRGLNNNRNRRSQFNSNGSASSSVARETIDPITQLLSQLTDVRRVNNNSSTSNGQNGIMQFQFDRQSTSNRLPIERIIRRHQQSSQLASSIGSSQSESTANQMPYMVLLDSTTSPSANANPLPKSTTTGGSQIKINTNYLLTNTTAPLVEADKEKIGMLKADRSIFVQEMIVASLSSEPLTVDNILSTKSATEDMKICASSDQSLDYTNEIKLATGNCNDKGMTNNEPQTAGSSPSDTNSHFNDSQTKKPGDCPLSANVKQTIKCLNENKNNNNNLNSSSLNYNEHESNVQAKSLSSLIASNPNSPYIVSQTQLSHRNRVNKGRPTSSGTLPPNIASLAIRSSLAQRQGATITVVSPTGRRKVLKHSTEPPPN</sequence>
<evidence type="ECO:0000256" key="1">
    <source>
        <dbReference type="ARBA" id="ARBA00022843"/>
    </source>
</evidence>
<protein>
    <recommendedName>
        <fullName evidence="4">C2H2-type domain-containing protein</fullName>
    </recommendedName>
</protein>
<dbReference type="AlphaFoldDB" id="A0A9Q0MB94"/>
<dbReference type="EMBL" id="JAPWDV010000001">
    <property type="protein sequence ID" value="KAJ6222073.1"/>
    <property type="molecule type" value="Genomic_DNA"/>
</dbReference>
<keyword evidence="2" id="KW-0479">Metal-binding</keyword>
<dbReference type="PANTHER" id="PTHR46968:SF2">
    <property type="entry name" value="E3 UBIQUITIN-PROTEIN LIGASE RNF138"/>
    <property type="match status" value="1"/>
</dbReference>
<evidence type="ECO:0000313" key="6">
    <source>
        <dbReference type="Proteomes" id="UP001142055"/>
    </source>
</evidence>
<feature type="domain" description="C2H2-type" evidence="4">
    <location>
        <begin position="25"/>
        <end position="53"/>
    </location>
</feature>
<dbReference type="Pfam" id="PF05605">
    <property type="entry name" value="zf-Di19"/>
    <property type="match status" value="1"/>
</dbReference>
<reference evidence="5" key="1">
    <citation type="submission" date="2022-12" db="EMBL/GenBank/DDBJ databases">
        <title>Genome assemblies of Blomia tropicalis.</title>
        <authorList>
            <person name="Cui Y."/>
        </authorList>
    </citation>
    <scope>NUCLEOTIDE SEQUENCE</scope>
    <source>
        <tissue evidence="5">Adult mites</tissue>
    </source>
</reference>
<keyword evidence="2" id="KW-0862">Zinc</keyword>
<accession>A0A9Q0MB94</accession>
<feature type="region of interest" description="Disordered" evidence="3">
    <location>
        <begin position="322"/>
        <end position="358"/>
    </location>
</feature>
<dbReference type="InterPro" id="IPR008598">
    <property type="entry name" value="Di19_Zn-bd"/>
</dbReference>
<dbReference type="GO" id="GO:0003697">
    <property type="term" value="F:single-stranded DNA binding"/>
    <property type="evidence" value="ECO:0007669"/>
    <property type="project" value="TreeGrafter"/>
</dbReference>
<feature type="region of interest" description="Disordered" evidence="3">
    <location>
        <begin position="108"/>
        <end position="130"/>
    </location>
</feature>
<dbReference type="PANTHER" id="PTHR46968">
    <property type="entry name" value="E3 UBIQUITIN-PROTEIN LIGASE RNF138"/>
    <property type="match status" value="1"/>
</dbReference>
<gene>
    <name evidence="5" type="ORF">RDWZM_000618</name>
</gene>
<dbReference type="GO" id="GO:0008270">
    <property type="term" value="F:zinc ion binding"/>
    <property type="evidence" value="ECO:0007669"/>
    <property type="project" value="UniProtKB-KW"/>
</dbReference>
<dbReference type="InterPro" id="IPR013087">
    <property type="entry name" value="Znf_C2H2_type"/>
</dbReference>
<comment type="caution">
    <text evidence="5">The sequence shown here is derived from an EMBL/GenBank/DDBJ whole genome shotgun (WGS) entry which is preliminary data.</text>
</comment>
<evidence type="ECO:0000259" key="4">
    <source>
        <dbReference type="PROSITE" id="PS50157"/>
    </source>
</evidence>
<dbReference type="GO" id="GO:0035861">
    <property type="term" value="C:site of double-strand break"/>
    <property type="evidence" value="ECO:0007669"/>
    <property type="project" value="TreeGrafter"/>
</dbReference>
<dbReference type="InterPro" id="IPR052498">
    <property type="entry name" value="E3_ubiq-protein_ligase_RNF138"/>
</dbReference>
<dbReference type="GO" id="GO:0005634">
    <property type="term" value="C:nucleus"/>
    <property type="evidence" value="ECO:0007669"/>
    <property type="project" value="TreeGrafter"/>
</dbReference>
<keyword evidence="1" id="KW-0832">Ubl conjugation</keyword>
<dbReference type="GO" id="GO:0000724">
    <property type="term" value="P:double-strand break repair via homologous recombination"/>
    <property type="evidence" value="ECO:0007669"/>
    <property type="project" value="TreeGrafter"/>
</dbReference>